<dbReference type="SUPFAM" id="SSF54506">
    <property type="entry name" value="Diaminopimelate epimerase-like"/>
    <property type="match status" value="2"/>
</dbReference>
<dbReference type="PATRIC" id="fig|545.12.peg.2259"/>
<comment type="similarity">
    <text evidence="1">Belongs to the PrpF family.</text>
</comment>
<dbReference type="PANTHER" id="PTHR43709">
    <property type="entry name" value="ACONITATE ISOMERASE-RELATED"/>
    <property type="match status" value="1"/>
</dbReference>
<dbReference type="RefSeq" id="WP_200075457.1">
    <property type="nucleotide sequence ID" value="NZ_JADVIJ010000001.1"/>
</dbReference>
<evidence type="ECO:0000256" key="1">
    <source>
        <dbReference type="ARBA" id="ARBA00007673"/>
    </source>
</evidence>
<dbReference type="Gene3D" id="3.10.310.10">
    <property type="entry name" value="Diaminopimelate Epimerase, Chain A, domain 1"/>
    <property type="match status" value="2"/>
</dbReference>
<dbReference type="InterPro" id="IPR047687">
    <property type="entry name" value="OMA_tautomer-like"/>
</dbReference>
<evidence type="ECO:0000313" key="3">
    <source>
        <dbReference type="EMBL" id="CDZ84103.1"/>
    </source>
</evidence>
<reference evidence="3" key="1">
    <citation type="submission" date="2014-06" db="EMBL/GenBank/DDBJ databases">
        <authorList>
            <person name="Urmite Genomes Urmite Genomes"/>
        </authorList>
    </citation>
    <scope>NUCLEOTIDE SEQUENCE</scope>
</reference>
<keyword evidence="2" id="KW-0413">Isomerase</keyword>
<dbReference type="PANTHER" id="PTHR43709:SF3">
    <property type="entry name" value="ISOMERASE YBHH-RELATED"/>
    <property type="match status" value="1"/>
</dbReference>
<sequence length="351" mass="37531">MKKIPCTLMRGGTSRGAFLLAEHLPEERQRRDAILMAIMGSGNELEIDGIGGGNPLTSKVAIIRRSDDSKADIDYLFAQVLVHEHRVDTTPNCGNMLSAVGAFAIEHGLIETTPPVTRVRIRNVNTNTYIEADVQTPDGAVEYEGQAKIDGVPGTAAPVALTFLNAAGAKTGQIFPTGHRVDHFDSVAVTCIDMAMPVVIIAAEDIGKTGYESPAELDADTELLRRIESIRLQAGKAMGLGDVSNMVIPKPVLISPARRGGTINVRYFMPHSCHKALAITGAIALASSCATEGTVAHRMTQLTDYGDINIEHPGGCLDIHLTNEGNEPSSIRASVIRTARKIFAGEVYIPE</sequence>
<dbReference type="NCBIfam" id="NF033377">
    <property type="entry name" value="OMA_tautomer"/>
    <property type="match status" value="1"/>
</dbReference>
<name>A0A078LJL6_CITKO</name>
<dbReference type="Pfam" id="PF04303">
    <property type="entry name" value="PrpF"/>
    <property type="match status" value="1"/>
</dbReference>
<dbReference type="GO" id="GO:0016853">
    <property type="term" value="F:isomerase activity"/>
    <property type="evidence" value="ECO:0007669"/>
    <property type="project" value="UniProtKB-KW"/>
</dbReference>
<dbReference type="InterPro" id="IPR007400">
    <property type="entry name" value="PrpF-like"/>
</dbReference>
<organism evidence="3">
    <name type="scientific">Citrobacter koseri</name>
    <name type="common">Citrobacter diversus</name>
    <dbReference type="NCBI Taxonomy" id="545"/>
    <lineage>
        <taxon>Bacteria</taxon>
        <taxon>Pseudomonadati</taxon>
        <taxon>Pseudomonadota</taxon>
        <taxon>Gammaproteobacteria</taxon>
        <taxon>Enterobacterales</taxon>
        <taxon>Enterobacteriaceae</taxon>
        <taxon>Citrobacter</taxon>
    </lineage>
</organism>
<dbReference type="EMBL" id="LK931336">
    <property type="protein sequence ID" value="CDZ84103.1"/>
    <property type="molecule type" value="Genomic_DNA"/>
</dbReference>
<evidence type="ECO:0000256" key="2">
    <source>
        <dbReference type="ARBA" id="ARBA00023235"/>
    </source>
</evidence>
<gene>
    <name evidence="3" type="primary">galD</name>
    <name evidence="3" type="ORF">BN1086_02239</name>
</gene>
<dbReference type="AlphaFoldDB" id="A0A078LJL6"/>
<accession>A0A078LJL6</accession>
<proteinExistence type="inferred from homology"/>
<protein>
    <submittedName>
        <fullName evidence="3">4-oxalomesaconate tautomerase</fullName>
    </submittedName>
</protein>